<evidence type="ECO:0000313" key="1">
    <source>
        <dbReference type="EMBL" id="MBD8002973.1"/>
    </source>
</evidence>
<accession>A0ABR8VE11</accession>
<dbReference type="RefSeq" id="WP_191710646.1">
    <property type="nucleotide sequence ID" value="NZ_JACSPQ010000017.1"/>
</dbReference>
<evidence type="ECO:0000313" key="2">
    <source>
        <dbReference type="Proteomes" id="UP000616346"/>
    </source>
</evidence>
<dbReference type="EMBL" id="JACSPQ010000017">
    <property type="protein sequence ID" value="MBD8002973.1"/>
    <property type="molecule type" value="Genomic_DNA"/>
</dbReference>
<keyword evidence="2" id="KW-1185">Reference proteome</keyword>
<sequence length="319" mass="36013">MKKTSFFTTCILSLVFGACQNNEIDSPSNGKSTEMNSSIQIEEVGAIHNECMEAAYNAINFSPLLNTRASNTITVEDFTNILGQTDAASYRRIGELKKLSGEELRIFVNDYLNIDIPERSYKAISNMLYDSNFSYTKDYLTQTYNDISPELEGFLDELTNELKNAYTTASIDFAIDKIHLKWTRKVKTQEDREAITTTINVAKSSKEYWNKNISKWGVPNIIKQSTFRTIIGHAVAADCICIIDFIRIGRQWVIPFWDKIAVAAAGTSVVYGIVGALEDRIISTNGEYIKFSNGETITYSELKKMRYNACAKAINNMQF</sequence>
<reference evidence="1 2" key="1">
    <citation type="submission" date="2020-08" db="EMBL/GenBank/DDBJ databases">
        <title>A Genomic Blueprint of the Chicken Gut Microbiome.</title>
        <authorList>
            <person name="Gilroy R."/>
            <person name="Ravi A."/>
            <person name="Getino M."/>
            <person name="Pursley I."/>
            <person name="Horton D.L."/>
            <person name="Alikhan N.-F."/>
            <person name="Baker D."/>
            <person name="Gharbi K."/>
            <person name="Hall N."/>
            <person name="Watson M."/>
            <person name="Adriaenssens E.M."/>
            <person name="Foster-Nyarko E."/>
            <person name="Jarju S."/>
            <person name="Secka A."/>
            <person name="Antonio M."/>
            <person name="Oren A."/>
            <person name="Chaudhuri R."/>
            <person name="La Ragione R.M."/>
            <person name="Hildebrand F."/>
            <person name="Pallen M.J."/>
        </authorList>
    </citation>
    <scope>NUCLEOTIDE SEQUENCE [LARGE SCALE GENOMIC DNA]</scope>
    <source>
        <strain evidence="1 2">Sa1YUN3</strain>
    </source>
</reference>
<dbReference type="PROSITE" id="PS51257">
    <property type="entry name" value="PROKAR_LIPOPROTEIN"/>
    <property type="match status" value="1"/>
</dbReference>
<proteinExistence type="predicted"/>
<gene>
    <name evidence="1" type="ORF">H9626_12255</name>
</gene>
<organism evidence="1 2">
    <name type="scientific">Phocaeicola faecium</name>
    <dbReference type="NCBI Taxonomy" id="2762213"/>
    <lineage>
        <taxon>Bacteria</taxon>
        <taxon>Pseudomonadati</taxon>
        <taxon>Bacteroidota</taxon>
        <taxon>Bacteroidia</taxon>
        <taxon>Bacteroidales</taxon>
        <taxon>Bacteroidaceae</taxon>
        <taxon>Phocaeicola</taxon>
    </lineage>
</organism>
<evidence type="ECO:0008006" key="3">
    <source>
        <dbReference type="Google" id="ProtNLM"/>
    </source>
</evidence>
<name>A0ABR8VE11_9BACT</name>
<dbReference type="Proteomes" id="UP000616346">
    <property type="component" value="Unassembled WGS sequence"/>
</dbReference>
<comment type="caution">
    <text evidence="1">The sequence shown here is derived from an EMBL/GenBank/DDBJ whole genome shotgun (WGS) entry which is preliminary data.</text>
</comment>
<protein>
    <recommendedName>
        <fullName evidence="3">Lipoprotein</fullName>
    </recommendedName>
</protein>